<evidence type="ECO:0000256" key="5">
    <source>
        <dbReference type="ARBA" id="ARBA00022989"/>
    </source>
</evidence>
<evidence type="ECO:0000313" key="11">
    <source>
        <dbReference type="EMBL" id="SDF25362.1"/>
    </source>
</evidence>
<dbReference type="AlphaFoldDB" id="A0A1G7JK74"/>
<evidence type="ECO:0000256" key="4">
    <source>
        <dbReference type="ARBA" id="ARBA00022692"/>
    </source>
</evidence>
<sequence length="225" mass="23190">MSDAEDRNDDEALAAEYVLRLLSEEDRAAFEARLKDEPALRDLVLDWEAQFAGMADEVEEIAPPPRVKAGVLKAVSPSSARRPGFWAMLLGGLAAAGLAAILIFGGGLFEPSGQPRLTAELVSEDGAVVLVAGVAADTQEIVVEQRSGRPPEGHVFELWLIAEGAEAPVSLGVLEAGRTTRLALPAALAPSVPTGVLAVSEEPPGGSPTGAPTGAVVATARLASL</sequence>
<accession>A0A1G7JK74</accession>
<dbReference type="GO" id="GO:0006417">
    <property type="term" value="P:regulation of translation"/>
    <property type="evidence" value="ECO:0007669"/>
    <property type="project" value="TreeGrafter"/>
</dbReference>
<evidence type="ECO:0000256" key="6">
    <source>
        <dbReference type="ARBA" id="ARBA00023136"/>
    </source>
</evidence>
<feature type="transmembrane region" description="Helical" evidence="9">
    <location>
        <begin position="85"/>
        <end position="109"/>
    </location>
</feature>
<evidence type="ECO:0000256" key="2">
    <source>
        <dbReference type="ARBA" id="ARBA00004236"/>
    </source>
</evidence>
<protein>
    <recommendedName>
        <fullName evidence="8">Regulator of SigK</fullName>
    </recommendedName>
    <alternativeName>
        <fullName evidence="7">Sigma-K anti-sigma factor RskA</fullName>
    </alternativeName>
</protein>
<comment type="subcellular location">
    <subcellularLocation>
        <location evidence="2">Cell membrane</location>
    </subcellularLocation>
    <subcellularLocation>
        <location evidence="1">Membrane</location>
        <topology evidence="1">Single-pass membrane protein</topology>
    </subcellularLocation>
</comment>
<dbReference type="OrthoDB" id="9816387at2"/>
<dbReference type="Proteomes" id="UP000198922">
    <property type="component" value="Unassembled WGS sequence"/>
</dbReference>
<evidence type="ECO:0000259" key="10">
    <source>
        <dbReference type="Pfam" id="PF10099"/>
    </source>
</evidence>
<evidence type="ECO:0000256" key="7">
    <source>
        <dbReference type="ARBA" id="ARBA00029829"/>
    </source>
</evidence>
<evidence type="ECO:0000256" key="3">
    <source>
        <dbReference type="ARBA" id="ARBA00022475"/>
    </source>
</evidence>
<name>A0A1G7JK74_9RHOB</name>
<dbReference type="STRING" id="521013.SAMN04488567_3759"/>
<dbReference type="PANTHER" id="PTHR37461:SF1">
    <property type="entry name" value="ANTI-SIGMA-K FACTOR RSKA"/>
    <property type="match status" value="1"/>
</dbReference>
<dbReference type="PANTHER" id="PTHR37461">
    <property type="entry name" value="ANTI-SIGMA-K FACTOR RSKA"/>
    <property type="match status" value="1"/>
</dbReference>
<gene>
    <name evidence="11" type="ORF">SAMN04488567_3759</name>
</gene>
<keyword evidence="6 9" id="KW-0472">Membrane</keyword>
<keyword evidence="4 9" id="KW-0812">Transmembrane</keyword>
<dbReference type="InterPro" id="IPR041916">
    <property type="entry name" value="Anti_sigma_zinc_sf"/>
</dbReference>
<evidence type="ECO:0000256" key="9">
    <source>
        <dbReference type="SAM" id="Phobius"/>
    </source>
</evidence>
<evidence type="ECO:0000313" key="12">
    <source>
        <dbReference type="Proteomes" id="UP000198922"/>
    </source>
</evidence>
<proteinExistence type="predicted"/>
<dbReference type="GO" id="GO:0016989">
    <property type="term" value="F:sigma factor antagonist activity"/>
    <property type="evidence" value="ECO:0007669"/>
    <property type="project" value="TreeGrafter"/>
</dbReference>
<dbReference type="EMBL" id="FNAT01000009">
    <property type="protein sequence ID" value="SDF25362.1"/>
    <property type="molecule type" value="Genomic_DNA"/>
</dbReference>
<dbReference type="RefSeq" id="WP_090114546.1">
    <property type="nucleotide sequence ID" value="NZ_FNAT01000009.1"/>
</dbReference>
<feature type="domain" description="Anti-sigma K factor RskA C-terminal" evidence="10">
    <location>
        <begin position="94"/>
        <end position="216"/>
    </location>
</feature>
<keyword evidence="5 9" id="KW-1133">Transmembrane helix</keyword>
<dbReference type="Pfam" id="PF10099">
    <property type="entry name" value="RskA_C"/>
    <property type="match status" value="1"/>
</dbReference>
<keyword evidence="3" id="KW-1003">Cell membrane</keyword>
<keyword evidence="12" id="KW-1185">Reference proteome</keyword>
<dbReference type="InterPro" id="IPR051474">
    <property type="entry name" value="Anti-sigma-K/W_factor"/>
</dbReference>
<evidence type="ECO:0000256" key="8">
    <source>
        <dbReference type="ARBA" id="ARBA00030803"/>
    </source>
</evidence>
<reference evidence="12" key="1">
    <citation type="submission" date="2016-10" db="EMBL/GenBank/DDBJ databases">
        <authorList>
            <person name="Varghese N."/>
            <person name="Submissions S."/>
        </authorList>
    </citation>
    <scope>NUCLEOTIDE SEQUENCE [LARGE SCALE GENOMIC DNA]</scope>
    <source>
        <strain evidence="12">DSM 21424</strain>
    </source>
</reference>
<evidence type="ECO:0000256" key="1">
    <source>
        <dbReference type="ARBA" id="ARBA00004167"/>
    </source>
</evidence>
<dbReference type="Gene3D" id="1.10.10.1320">
    <property type="entry name" value="Anti-sigma factor, zinc-finger domain"/>
    <property type="match status" value="1"/>
</dbReference>
<dbReference type="GO" id="GO:0005886">
    <property type="term" value="C:plasma membrane"/>
    <property type="evidence" value="ECO:0007669"/>
    <property type="project" value="UniProtKB-SubCell"/>
</dbReference>
<organism evidence="11 12">
    <name type="scientific">Limimaricola pyoseonensis</name>
    <dbReference type="NCBI Taxonomy" id="521013"/>
    <lineage>
        <taxon>Bacteria</taxon>
        <taxon>Pseudomonadati</taxon>
        <taxon>Pseudomonadota</taxon>
        <taxon>Alphaproteobacteria</taxon>
        <taxon>Rhodobacterales</taxon>
        <taxon>Paracoccaceae</taxon>
        <taxon>Limimaricola</taxon>
    </lineage>
</organism>
<dbReference type="InterPro" id="IPR018764">
    <property type="entry name" value="RskA_C"/>
</dbReference>